<dbReference type="AlphaFoldDB" id="M8DDX5"/>
<accession>M8DDX5</accession>
<evidence type="ECO:0000313" key="1">
    <source>
        <dbReference type="EMBL" id="EMT51653.1"/>
    </source>
</evidence>
<evidence type="ECO:0000313" key="2">
    <source>
        <dbReference type="Proteomes" id="UP000012081"/>
    </source>
</evidence>
<dbReference type="STRING" id="1300222.I532_17053"/>
<keyword evidence="2" id="KW-1185">Reference proteome</keyword>
<comment type="caution">
    <text evidence="1">The sequence shown here is derived from an EMBL/GenBank/DDBJ whole genome shotgun (WGS) entry which is preliminary data.</text>
</comment>
<organism evidence="1 2">
    <name type="scientific">Brevibacillus borstelensis AK1</name>
    <dbReference type="NCBI Taxonomy" id="1300222"/>
    <lineage>
        <taxon>Bacteria</taxon>
        <taxon>Bacillati</taxon>
        <taxon>Bacillota</taxon>
        <taxon>Bacilli</taxon>
        <taxon>Bacillales</taxon>
        <taxon>Paenibacillaceae</taxon>
        <taxon>Brevibacillus</taxon>
    </lineage>
</organism>
<name>M8DDX5_9BACL</name>
<reference evidence="1 2" key="1">
    <citation type="submission" date="2013-03" db="EMBL/GenBank/DDBJ databases">
        <title>Assembly of a new bacterial strain Brevibacillus borstelensis AK1.</title>
        <authorList>
            <person name="Rajan I."/>
            <person name="PoliReddy D."/>
            <person name="Sugumar T."/>
            <person name="Rathinam K."/>
            <person name="Alqarawi S."/>
            <person name="Khalil A.B."/>
            <person name="Sivakumar N."/>
        </authorList>
    </citation>
    <scope>NUCLEOTIDE SEQUENCE [LARGE SCALE GENOMIC DNA]</scope>
    <source>
        <strain evidence="1 2">AK1</strain>
    </source>
</reference>
<dbReference type="Proteomes" id="UP000012081">
    <property type="component" value="Unassembled WGS sequence"/>
</dbReference>
<protein>
    <submittedName>
        <fullName evidence="1">Uncharacterized protein</fullName>
    </submittedName>
</protein>
<dbReference type="EMBL" id="APBN01000007">
    <property type="protein sequence ID" value="EMT51653.1"/>
    <property type="molecule type" value="Genomic_DNA"/>
</dbReference>
<proteinExistence type="predicted"/>
<sequence length="81" mass="9355">MQTTLPYNHLDVKTQQLQCTLHKRGKNVMSQSLKVSNQGSFPCSSEGENTKRQLKNRDVNYMLRIIISICLFTEVEQKVII</sequence>
<gene>
    <name evidence="1" type="ORF">I532_17053</name>
</gene>